<dbReference type="EMBL" id="CM047590">
    <property type="protein sequence ID" value="KAI9919687.1"/>
    <property type="molecule type" value="Genomic_DNA"/>
</dbReference>
<gene>
    <name evidence="1" type="ORF">PsorP6_017551</name>
</gene>
<protein>
    <submittedName>
        <fullName evidence="1">Uncharacterized protein</fullName>
    </submittedName>
</protein>
<sequence>MLTGAPSLLEALHQVSVAYAIESLVNVAEHVQHLCQCTVVALDNKGLKRKWSDAVFYCLQKNPKIIVLCWKERSWKGGVAPVLEDQHLHSRPDSQQTGESCRCTVPASVSYPVNSELYPVHFIH</sequence>
<dbReference type="Proteomes" id="UP001163321">
    <property type="component" value="Chromosome 11"/>
</dbReference>
<comment type="caution">
    <text evidence="1">The sequence shown here is derived from an EMBL/GenBank/DDBJ whole genome shotgun (WGS) entry which is preliminary data.</text>
</comment>
<proteinExistence type="predicted"/>
<reference evidence="1 2" key="1">
    <citation type="journal article" date="2022" name="bioRxiv">
        <title>The genome of the oomycete Peronosclerospora sorghi, a cosmopolitan pathogen of maize and sorghum, is inflated with dispersed pseudogenes.</title>
        <authorList>
            <person name="Fletcher K."/>
            <person name="Martin F."/>
            <person name="Isakeit T."/>
            <person name="Cavanaugh K."/>
            <person name="Magill C."/>
            <person name="Michelmore R."/>
        </authorList>
    </citation>
    <scope>NUCLEOTIDE SEQUENCE [LARGE SCALE GENOMIC DNA]</scope>
    <source>
        <strain evidence="1">P6</strain>
    </source>
</reference>
<keyword evidence="2" id="KW-1185">Reference proteome</keyword>
<name>A0ACC0WLQ8_9STRA</name>
<organism evidence="1 2">
    <name type="scientific">Peronosclerospora sorghi</name>
    <dbReference type="NCBI Taxonomy" id="230839"/>
    <lineage>
        <taxon>Eukaryota</taxon>
        <taxon>Sar</taxon>
        <taxon>Stramenopiles</taxon>
        <taxon>Oomycota</taxon>
        <taxon>Peronosporomycetes</taxon>
        <taxon>Peronosporales</taxon>
        <taxon>Peronosporaceae</taxon>
        <taxon>Peronosclerospora</taxon>
    </lineage>
</organism>
<accession>A0ACC0WLQ8</accession>
<evidence type="ECO:0000313" key="1">
    <source>
        <dbReference type="EMBL" id="KAI9919687.1"/>
    </source>
</evidence>
<evidence type="ECO:0000313" key="2">
    <source>
        <dbReference type="Proteomes" id="UP001163321"/>
    </source>
</evidence>